<comment type="caution">
    <text evidence="1">The sequence shown here is derived from an EMBL/GenBank/DDBJ whole genome shotgun (WGS) entry which is preliminary data.</text>
</comment>
<evidence type="ECO:0000313" key="2">
    <source>
        <dbReference type="Proteomes" id="UP000297396"/>
    </source>
</evidence>
<sequence>MKIDLDEVKQGDQVWHDRYGYGTVIRVQKGVCDVQFGESQRPQTFTEGGMHNGYKVLWWQPPMIFTPRKRVDYRHFLHIVDGLHQQLFGGER</sequence>
<dbReference type="EMBL" id="SPPA01000023">
    <property type="protein sequence ID" value="TFV08585.1"/>
    <property type="molecule type" value="Genomic_DNA"/>
</dbReference>
<dbReference type="OrthoDB" id="5679155at2"/>
<evidence type="ECO:0000313" key="1">
    <source>
        <dbReference type="EMBL" id="TFV08585.1"/>
    </source>
</evidence>
<proteinExistence type="predicted"/>
<dbReference type="RefSeq" id="WP_135057952.1">
    <property type="nucleotide sequence ID" value="NZ_JADGLC010000023.1"/>
</dbReference>
<dbReference type="Proteomes" id="UP000297396">
    <property type="component" value="Unassembled WGS sequence"/>
</dbReference>
<name>A0A4Y9JVR2_9PAST</name>
<gene>
    <name evidence="1" type="ORF">E4T80_09860</name>
</gene>
<accession>A0A4Y9JVR2</accession>
<dbReference type="AlphaFoldDB" id="A0A4Y9JVR2"/>
<protein>
    <submittedName>
        <fullName evidence="1">Uncharacterized protein</fullName>
    </submittedName>
</protein>
<organism evidence="1 2">
    <name type="scientific">Muribacter muris</name>
    <dbReference type="NCBI Taxonomy" id="67855"/>
    <lineage>
        <taxon>Bacteria</taxon>
        <taxon>Pseudomonadati</taxon>
        <taxon>Pseudomonadota</taxon>
        <taxon>Gammaproteobacteria</taxon>
        <taxon>Pasteurellales</taxon>
        <taxon>Pasteurellaceae</taxon>
        <taxon>Muribacter</taxon>
    </lineage>
</organism>
<reference evidence="1 2" key="1">
    <citation type="submission" date="2019-03" db="EMBL/GenBank/DDBJ databases">
        <title>Diversity of the mouse oral microbiome.</title>
        <authorList>
            <person name="Joseph S."/>
            <person name="Aduse-Opoku J."/>
            <person name="Curtis M."/>
            <person name="Wade W."/>
            <person name="Hashim A."/>
        </authorList>
    </citation>
    <scope>NUCLEOTIDE SEQUENCE [LARGE SCALE GENOMIC DNA]</scope>
    <source>
        <strain evidence="1 2">WT12</strain>
    </source>
</reference>